<dbReference type="RefSeq" id="WP_012140531.1">
    <property type="nucleotide sequence ID" value="NC_009802.2"/>
</dbReference>
<evidence type="ECO:0000256" key="7">
    <source>
        <dbReference type="ARBA" id="ARBA00023157"/>
    </source>
</evidence>
<dbReference type="Proteomes" id="UP000001121">
    <property type="component" value="Chromosome"/>
</dbReference>
<dbReference type="InterPro" id="IPR011990">
    <property type="entry name" value="TPR-like_helical_dom_sf"/>
</dbReference>
<evidence type="ECO:0000256" key="9">
    <source>
        <dbReference type="SAM" id="SignalP"/>
    </source>
</evidence>
<comment type="similarity">
    <text evidence="2">Belongs to the hcp beta-lactamase family.</text>
</comment>
<dbReference type="STRING" id="360104.CCC13826_1720"/>
<evidence type="ECO:0000313" key="10">
    <source>
        <dbReference type="EMBL" id="EAT98172.1"/>
    </source>
</evidence>
<evidence type="ECO:0000256" key="5">
    <source>
        <dbReference type="ARBA" id="ARBA00022801"/>
    </source>
</evidence>
<comment type="catalytic activity">
    <reaction evidence="1">
        <text>a beta-lactam + H2O = a substituted beta-amino acid</text>
        <dbReference type="Rhea" id="RHEA:20401"/>
        <dbReference type="ChEBI" id="CHEBI:15377"/>
        <dbReference type="ChEBI" id="CHEBI:35627"/>
        <dbReference type="ChEBI" id="CHEBI:140347"/>
        <dbReference type="EC" id="3.5.2.6"/>
    </reaction>
</comment>
<dbReference type="EC" id="3.5.2.6" evidence="3"/>
<gene>
    <name evidence="10" type="ORF">CCC13826_1720</name>
</gene>
<sequence>MKKSILFLAFAVLSLSANWDENMQNCINKSDAKACESFTKKLSSECENKDKTSCFLYADMLGRGLGVEKDLVKSYEVFKSLCENGSSEACYELATKYLQGNGVEQSFDLSANALDKACKMGSKRACNVLELVPKN</sequence>
<dbReference type="PANTHER" id="PTHR13891:SF1">
    <property type="entry name" value="CYTOCHROME C OXIDASE ASSEMBLY FACTOR 7"/>
    <property type="match status" value="1"/>
</dbReference>
<dbReference type="SUPFAM" id="SSF81901">
    <property type="entry name" value="HCP-like"/>
    <property type="match status" value="1"/>
</dbReference>
<dbReference type="OrthoDB" id="5355410at2"/>
<evidence type="ECO:0000256" key="6">
    <source>
        <dbReference type="ARBA" id="ARBA00022803"/>
    </source>
</evidence>
<dbReference type="AlphaFoldDB" id="A0A158SUG3"/>
<evidence type="ECO:0000256" key="4">
    <source>
        <dbReference type="ARBA" id="ARBA00022737"/>
    </source>
</evidence>
<dbReference type="Gene3D" id="1.25.40.10">
    <property type="entry name" value="Tetratricopeptide repeat domain"/>
    <property type="match status" value="1"/>
</dbReference>
<keyword evidence="4" id="KW-0677">Repeat</keyword>
<dbReference type="KEGG" id="cco:CCC13826_1720"/>
<dbReference type="SMART" id="SM00671">
    <property type="entry name" value="SEL1"/>
    <property type="match status" value="2"/>
</dbReference>
<accession>A0A158SUG3</accession>
<protein>
    <recommendedName>
        <fullName evidence="3">beta-lactamase</fullName>
        <ecNumber evidence="3">3.5.2.6</ecNumber>
    </recommendedName>
</protein>
<dbReference type="EMBL" id="CP000792">
    <property type="protein sequence ID" value="EAT98172.1"/>
    <property type="molecule type" value="Genomic_DNA"/>
</dbReference>
<evidence type="ECO:0000256" key="2">
    <source>
        <dbReference type="ARBA" id="ARBA00008486"/>
    </source>
</evidence>
<evidence type="ECO:0000256" key="3">
    <source>
        <dbReference type="ARBA" id="ARBA00012865"/>
    </source>
</evidence>
<dbReference type="InterPro" id="IPR006597">
    <property type="entry name" value="Sel1-like"/>
</dbReference>
<feature type="chain" id="PRO_5039942635" description="beta-lactamase" evidence="9">
    <location>
        <begin position="20"/>
        <end position="135"/>
    </location>
</feature>
<dbReference type="GO" id="GO:0008800">
    <property type="term" value="F:beta-lactamase activity"/>
    <property type="evidence" value="ECO:0007669"/>
    <property type="project" value="UniProtKB-EC"/>
</dbReference>
<feature type="signal peptide" evidence="9">
    <location>
        <begin position="1"/>
        <end position="19"/>
    </location>
</feature>
<keyword evidence="9" id="KW-0732">Signal</keyword>
<evidence type="ECO:0000256" key="8">
    <source>
        <dbReference type="ARBA" id="ARBA00023251"/>
    </source>
</evidence>
<dbReference type="InterPro" id="IPR040239">
    <property type="entry name" value="HcpB-like"/>
</dbReference>
<dbReference type="Pfam" id="PF08238">
    <property type="entry name" value="Sel1"/>
    <property type="match status" value="2"/>
</dbReference>
<proteinExistence type="inferred from homology"/>
<reference evidence="11" key="1">
    <citation type="submission" date="2007-10" db="EMBL/GenBank/DDBJ databases">
        <title>Genome sequence of Campylobacter concisus 13826 isolated from human feces.</title>
        <authorList>
            <person name="Fouts D.E."/>
            <person name="Mongodin E.F."/>
            <person name="Puiu D."/>
            <person name="Sebastian Y."/>
            <person name="Miller W.G."/>
            <person name="Mandrell R.E."/>
            <person name="On S."/>
            <person name="Nelson K.E."/>
        </authorList>
    </citation>
    <scope>NUCLEOTIDE SEQUENCE [LARGE SCALE GENOMIC DNA]</scope>
    <source>
        <strain evidence="11">13826</strain>
    </source>
</reference>
<keyword evidence="6" id="KW-0802">TPR repeat</keyword>
<dbReference type="PANTHER" id="PTHR13891">
    <property type="entry name" value="CYTOCHROME C OXIDASE ASSEMBLY FACTOR 7"/>
    <property type="match status" value="1"/>
</dbReference>
<organism evidence="10 11">
    <name type="scientific">Campylobacter concisus (strain 13826)</name>
    <dbReference type="NCBI Taxonomy" id="360104"/>
    <lineage>
        <taxon>Bacteria</taxon>
        <taxon>Pseudomonadati</taxon>
        <taxon>Campylobacterota</taxon>
        <taxon>Epsilonproteobacteria</taxon>
        <taxon>Campylobacterales</taxon>
        <taxon>Campylobacteraceae</taxon>
        <taxon>Campylobacter</taxon>
    </lineage>
</organism>
<keyword evidence="5" id="KW-0378">Hydrolase</keyword>
<evidence type="ECO:0000256" key="1">
    <source>
        <dbReference type="ARBA" id="ARBA00001526"/>
    </source>
</evidence>
<evidence type="ECO:0000313" key="11">
    <source>
        <dbReference type="Proteomes" id="UP000001121"/>
    </source>
</evidence>
<keyword evidence="8" id="KW-0046">Antibiotic resistance</keyword>
<name>A0A158SUG3_CAMC1</name>
<keyword evidence="7" id="KW-1015">Disulfide bond</keyword>
<dbReference type="GO" id="GO:0046677">
    <property type="term" value="P:response to antibiotic"/>
    <property type="evidence" value="ECO:0007669"/>
    <property type="project" value="UniProtKB-KW"/>
</dbReference>